<protein>
    <submittedName>
        <fullName evidence="1">Uncharacterized protein</fullName>
    </submittedName>
</protein>
<accession>A0A2M7T8H3</accession>
<name>A0A2M7T8H3_9ACTN</name>
<dbReference type="RefSeq" id="WP_286976408.1">
    <property type="nucleotide sequence ID" value="NZ_PEXG01000016.1"/>
</dbReference>
<evidence type="ECO:0000313" key="2">
    <source>
        <dbReference type="Proteomes" id="UP000230956"/>
    </source>
</evidence>
<organism evidence="1 2">
    <name type="scientific">Candidatus Aquicultor secundus</name>
    <dbReference type="NCBI Taxonomy" id="1973895"/>
    <lineage>
        <taxon>Bacteria</taxon>
        <taxon>Bacillati</taxon>
        <taxon>Actinomycetota</taxon>
        <taxon>Candidatus Aquicultoria</taxon>
        <taxon>Candidatus Aquicultorales</taxon>
        <taxon>Candidatus Aquicultoraceae</taxon>
        <taxon>Candidatus Aquicultor</taxon>
    </lineage>
</organism>
<dbReference type="AlphaFoldDB" id="A0A2M7T8H3"/>
<comment type="caution">
    <text evidence="1">The sequence shown here is derived from an EMBL/GenBank/DDBJ whole genome shotgun (WGS) entry which is preliminary data.</text>
</comment>
<sequence>MSLQSEIEQDITAAKELLKEHAFSGHRLLKDQAKDIEGLPLATLLFVTASLGTYRSEELRPVAVGLELLRLAAEKHYREMANLNAGDNLQNLFLVTADFYYAQAITIAATVRKGFVVEHMVKAIAEIAGVEAAGQKHDKPVTVSDENAGLFRTAVELGTLLSTTPL</sequence>
<dbReference type="EMBL" id="PFNG01000111">
    <property type="protein sequence ID" value="PIZ39713.1"/>
    <property type="molecule type" value="Genomic_DNA"/>
</dbReference>
<gene>
    <name evidence="1" type="ORF">COY37_04685</name>
</gene>
<proteinExistence type="predicted"/>
<dbReference type="Proteomes" id="UP000230956">
    <property type="component" value="Unassembled WGS sequence"/>
</dbReference>
<reference evidence="2" key="1">
    <citation type="submission" date="2017-09" db="EMBL/GenBank/DDBJ databases">
        <title>Depth-based differentiation of microbial function through sediment-hosted aquifers and enrichment of novel symbionts in the deep terrestrial subsurface.</title>
        <authorList>
            <person name="Probst A.J."/>
            <person name="Ladd B."/>
            <person name="Jarett J.K."/>
            <person name="Geller-Mcgrath D.E."/>
            <person name="Sieber C.M.K."/>
            <person name="Emerson J.B."/>
            <person name="Anantharaman K."/>
            <person name="Thomas B.C."/>
            <person name="Malmstrom R."/>
            <person name="Stieglmeier M."/>
            <person name="Klingl A."/>
            <person name="Woyke T."/>
            <person name="Ryan C.M."/>
            <person name="Banfield J.F."/>
        </authorList>
    </citation>
    <scope>NUCLEOTIDE SEQUENCE [LARGE SCALE GENOMIC DNA]</scope>
</reference>
<evidence type="ECO:0000313" key="1">
    <source>
        <dbReference type="EMBL" id="PIZ39713.1"/>
    </source>
</evidence>